<comment type="caution">
    <text evidence="1">The sequence shown here is derived from an EMBL/GenBank/DDBJ whole genome shotgun (WGS) entry which is preliminary data.</text>
</comment>
<sequence length="1409" mass="152686">PDGLSPPSLTHATSSSLNVSWSAPAHSNAPGPLRYSLQMRTSPQRPGVRLVENATDTFSYHVEGLSPFTQYVFRVVVSHTHGQTVGPWATLRTAEDSPGPVDPPAVSELHPRSVIVTWVPPSQPNGMITNYTLYLYPSFISSLDFKPSSVFSTSTTLSSTSGLNQSLMPSTEAAHLNPSHDIISTSVPTTPDSRPVSMSTINTGSNNSSSTIQGTRTKLIPNPFSSMRPGITEENQIESTGVTWSPPLIPNGEIHGYEIRLPEPRIFHDSGNASALNITIKDLIPYTNYSITLLSCSNGGGHVGGCTESLPMPATTLPTIPEGLEPLSVVAVSESFLAISWQPPSRPNGPNIRYKLLRRKTHQPLAIATVPTVTAVSPPPSEDLHRWLHVYSGTKLFYQDKGLSRFTRYQYQLEVHNDVGYSSGEIVEAVTMAGVPHHPPSLSAHAVNHTAVQVDWTQPSLQDLQGEVSNGAHNTTKASVNVTTEDGEPEGMSAPEVVPVNSSTVRVLWFPPLQPNGAVTGYYIYLNDLLHGSVDNSSGSYLLGDLMPFTVYNVQVEVCTVYACVRSNVTQTTTVEDLPADLATPHAHVISPRPSGIMLGYDVLRRTLRSCAVTSTGVTAGEGSGGVKFRCSYLQCPASHGVCGTSCFHPDTQVCCSGLLNTKKAHHQCCEGSYLTLSNSSSPVCCNGKLLPALPDHQCCGGYYVHVKHNENCCPDPSQGRVAVGMGDSCCGGVPYSTKGGQLCCRGSLHDGYGVRCCGGQIVDDTLVCCDDAQRGEVHIYTPGFICCGQEYINSSTSLCCVGKYGNPSMHPAGNETVTLQCCGSKHECMQGAVCPAAAASTAYCGSCDLDPSTTACTWLLSAHTQPDTPYINITHEALSQGLSTHANRSHNTFKMADENRQLDGSLCASHEEVVYSGDANRYTYTGDITHYVILRDGQERYRGDETSFTDVGGIRPFQEFSYQLRVCNRAGCTDSTQEFQIWSEATRPNGKIQRSHLNQTGVGTIFTHISGPRNYTVFGLQPYTDYSLCWWAAQLWDVEPAHLPQDAPCKPPLPLCLLFLSGVWTSPRHLVINTSAVELYWDQPPRPNGHISQYRLNRDGHTIFTGDHRDQNYTDTGLVLNRRYVYELQASTGGGTGVSDKYVIQTPVSCPTGIQPPHNVTVLGPHSVSLAWTPPAQLHSSQPVNYNILLNPGSDNALLHHAGPDLHLTVTGLQPFTAFYIRVQACQSDGCGVGGEVYIRSLETAPEGLLPPTVKAAGASVLEIHWSPPQQPNGVITSYHIYRRPVGTEEELLVFIWSSGPLEFFDASPALRPFSFLQYRVRSYNSKGSVLSQWALAQTLQAEPQDMAPPTVTPTGAYSAHLKWSEPGQPNGLISHYRLVYKKHQQDPTLNSTAVTALTVEKRPPHPV</sequence>
<evidence type="ECO:0000313" key="2">
    <source>
        <dbReference type="Proteomes" id="UP001057452"/>
    </source>
</evidence>
<protein>
    <submittedName>
        <fullName evidence="1">Uncharacterized protein</fullName>
    </submittedName>
</protein>
<reference evidence="1" key="1">
    <citation type="submission" date="2022-05" db="EMBL/GenBank/DDBJ databases">
        <title>Chromosome-level genome of Chaenocephalus aceratus.</title>
        <authorList>
            <person name="Park H."/>
        </authorList>
    </citation>
    <scope>NUCLEOTIDE SEQUENCE</scope>
    <source>
        <strain evidence="1">KU_202001</strain>
    </source>
</reference>
<gene>
    <name evidence="1" type="ORF">KUCAC02_001544</name>
</gene>
<keyword evidence="2" id="KW-1185">Reference proteome</keyword>
<feature type="non-terminal residue" evidence="1">
    <location>
        <position position="1"/>
    </location>
</feature>
<accession>A0ACB9XRM9</accession>
<organism evidence="1 2">
    <name type="scientific">Chaenocephalus aceratus</name>
    <name type="common">Blackfin icefish</name>
    <name type="synonym">Chaenichthys aceratus</name>
    <dbReference type="NCBI Taxonomy" id="36190"/>
    <lineage>
        <taxon>Eukaryota</taxon>
        <taxon>Metazoa</taxon>
        <taxon>Chordata</taxon>
        <taxon>Craniata</taxon>
        <taxon>Vertebrata</taxon>
        <taxon>Euteleostomi</taxon>
        <taxon>Actinopterygii</taxon>
        <taxon>Neopterygii</taxon>
        <taxon>Teleostei</taxon>
        <taxon>Neoteleostei</taxon>
        <taxon>Acanthomorphata</taxon>
        <taxon>Eupercaria</taxon>
        <taxon>Perciformes</taxon>
        <taxon>Notothenioidei</taxon>
        <taxon>Channichthyidae</taxon>
        <taxon>Chaenocephalus</taxon>
    </lineage>
</organism>
<dbReference type="Proteomes" id="UP001057452">
    <property type="component" value="Chromosome 3"/>
</dbReference>
<evidence type="ECO:0000313" key="1">
    <source>
        <dbReference type="EMBL" id="KAI4829884.1"/>
    </source>
</evidence>
<proteinExistence type="predicted"/>
<name>A0ACB9XRM9_CHAAC</name>
<dbReference type="EMBL" id="CM043787">
    <property type="protein sequence ID" value="KAI4829884.1"/>
    <property type="molecule type" value="Genomic_DNA"/>
</dbReference>